<dbReference type="VEuPathDB" id="FungiDB:AMAG_18778"/>
<evidence type="ECO:0000313" key="2">
    <source>
        <dbReference type="Proteomes" id="UP000054350"/>
    </source>
</evidence>
<organism evidence="1 2">
    <name type="scientific">Allomyces macrogynus (strain ATCC 38327)</name>
    <name type="common">Allomyces javanicus var. macrogynus</name>
    <dbReference type="NCBI Taxonomy" id="578462"/>
    <lineage>
        <taxon>Eukaryota</taxon>
        <taxon>Fungi</taxon>
        <taxon>Fungi incertae sedis</taxon>
        <taxon>Blastocladiomycota</taxon>
        <taxon>Blastocladiomycetes</taxon>
        <taxon>Blastocladiales</taxon>
        <taxon>Blastocladiaceae</taxon>
        <taxon>Allomyces</taxon>
    </lineage>
</organism>
<protein>
    <submittedName>
        <fullName evidence="1">Uncharacterized protein</fullName>
    </submittedName>
</protein>
<dbReference type="AlphaFoldDB" id="A0A0L0SH51"/>
<keyword evidence="2" id="KW-1185">Reference proteome</keyword>
<dbReference type="EMBL" id="GG745339">
    <property type="protein sequence ID" value="KNE61831.1"/>
    <property type="molecule type" value="Genomic_DNA"/>
</dbReference>
<accession>A0A0L0SH51</accession>
<name>A0A0L0SH51_ALLM3</name>
<sequence>MGRFNFVFKDLCTPRHVSVDKVQHMLTFWVLRYAGCVLFEPSDPSDVLPPDEHPPQRDVCVVLHTPQNHQFLILVQAMRARSIAGDLDVVGCSVPGMSIQYAVLTVPSINTGNVMEVDQCWVVGKQLRAAFSDPTRLAAELEIMLKWYVDGSL</sequence>
<reference evidence="1 2" key="1">
    <citation type="submission" date="2009-11" db="EMBL/GenBank/DDBJ databases">
        <title>Annotation of Allomyces macrogynus ATCC 38327.</title>
        <authorList>
            <consortium name="The Broad Institute Genome Sequencing Platform"/>
            <person name="Russ C."/>
            <person name="Cuomo C."/>
            <person name="Burger G."/>
            <person name="Gray M.W."/>
            <person name="Holland P.W.H."/>
            <person name="King N."/>
            <person name="Lang F.B.F."/>
            <person name="Roger A.J."/>
            <person name="Ruiz-Trillo I."/>
            <person name="Young S.K."/>
            <person name="Zeng Q."/>
            <person name="Gargeya S."/>
            <person name="Fitzgerald M."/>
            <person name="Haas B."/>
            <person name="Abouelleil A."/>
            <person name="Alvarado L."/>
            <person name="Arachchi H.M."/>
            <person name="Berlin A."/>
            <person name="Chapman S.B."/>
            <person name="Gearin G."/>
            <person name="Goldberg J."/>
            <person name="Griggs A."/>
            <person name="Gujja S."/>
            <person name="Hansen M."/>
            <person name="Heiman D."/>
            <person name="Howarth C."/>
            <person name="Larimer J."/>
            <person name="Lui A."/>
            <person name="MacDonald P.J.P."/>
            <person name="McCowen C."/>
            <person name="Montmayeur A."/>
            <person name="Murphy C."/>
            <person name="Neiman D."/>
            <person name="Pearson M."/>
            <person name="Priest M."/>
            <person name="Roberts A."/>
            <person name="Saif S."/>
            <person name="Shea T."/>
            <person name="Sisk P."/>
            <person name="Stolte C."/>
            <person name="Sykes S."/>
            <person name="Wortman J."/>
            <person name="Nusbaum C."/>
            <person name="Birren B."/>
        </authorList>
    </citation>
    <scope>NUCLEOTIDE SEQUENCE [LARGE SCALE GENOMIC DNA]</scope>
    <source>
        <strain evidence="1 2">ATCC 38327</strain>
    </source>
</reference>
<gene>
    <name evidence="1" type="ORF">AMAG_18778</name>
</gene>
<dbReference type="Proteomes" id="UP000054350">
    <property type="component" value="Unassembled WGS sequence"/>
</dbReference>
<reference evidence="2" key="2">
    <citation type="submission" date="2009-11" db="EMBL/GenBank/DDBJ databases">
        <title>The Genome Sequence of Allomyces macrogynus strain ATCC 38327.</title>
        <authorList>
            <consortium name="The Broad Institute Genome Sequencing Platform"/>
            <person name="Russ C."/>
            <person name="Cuomo C."/>
            <person name="Shea T."/>
            <person name="Young S.K."/>
            <person name="Zeng Q."/>
            <person name="Koehrsen M."/>
            <person name="Haas B."/>
            <person name="Borodovsky M."/>
            <person name="Guigo R."/>
            <person name="Alvarado L."/>
            <person name="Berlin A."/>
            <person name="Borenstein D."/>
            <person name="Chen Z."/>
            <person name="Engels R."/>
            <person name="Freedman E."/>
            <person name="Gellesch M."/>
            <person name="Goldberg J."/>
            <person name="Griggs A."/>
            <person name="Gujja S."/>
            <person name="Heiman D."/>
            <person name="Hepburn T."/>
            <person name="Howarth C."/>
            <person name="Jen D."/>
            <person name="Larson L."/>
            <person name="Lewis B."/>
            <person name="Mehta T."/>
            <person name="Park D."/>
            <person name="Pearson M."/>
            <person name="Roberts A."/>
            <person name="Saif S."/>
            <person name="Shenoy N."/>
            <person name="Sisk P."/>
            <person name="Stolte C."/>
            <person name="Sykes S."/>
            <person name="Walk T."/>
            <person name="White J."/>
            <person name="Yandava C."/>
            <person name="Burger G."/>
            <person name="Gray M.W."/>
            <person name="Holland P.W.H."/>
            <person name="King N."/>
            <person name="Lang F.B.F."/>
            <person name="Roger A.J."/>
            <person name="Ruiz-Trillo I."/>
            <person name="Lander E."/>
            <person name="Nusbaum C."/>
        </authorList>
    </citation>
    <scope>NUCLEOTIDE SEQUENCE [LARGE SCALE GENOMIC DNA]</scope>
    <source>
        <strain evidence="2">ATCC 38327</strain>
    </source>
</reference>
<evidence type="ECO:0000313" key="1">
    <source>
        <dbReference type="EMBL" id="KNE61831.1"/>
    </source>
</evidence>
<proteinExistence type="predicted"/>
<dbReference type="OrthoDB" id="10357262at2759"/>